<dbReference type="PANTHER" id="PTHR22950">
    <property type="entry name" value="AMINO ACID TRANSPORTER"/>
    <property type="match status" value="1"/>
</dbReference>
<dbReference type="GO" id="GO:0005774">
    <property type="term" value="C:vacuolar membrane"/>
    <property type="evidence" value="ECO:0007669"/>
    <property type="project" value="TreeGrafter"/>
</dbReference>
<evidence type="ECO:0000256" key="4">
    <source>
        <dbReference type="ARBA" id="ARBA00022692"/>
    </source>
</evidence>
<feature type="transmembrane region" description="Helical" evidence="8">
    <location>
        <begin position="154"/>
        <end position="171"/>
    </location>
</feature>
<feature type="transmembrane region" description="Helical" evidence="8">
    <location>
        <begin position="295"/>
        <end position="315"/>
    </location>
</feature>
<evidence type="ECO:0000256" key="5">
    <source>
        <dbReference type="ARBA" id="ARBA00022970"/>
    </source>
</evidence>
<reference evidence="10" key="1">
    <citation type="submission" date="2022-07" db="EMBL/GenBank/DDBJ databases">
        <title>Phylogenomic reconstructions and comparative analyses of Kickxellomycotina fungi.</title>
        <authorList>
            <person name="Reynolds N.K."/>
            <person name="Stajich J.E."/>
            <person name="Barry K."/>
            <person name="Grigoriev I.V."/>
            <person name="Crous P."/>
            <person name="Smith M.E."/>
        </authorList>
    </citation>
    <scope>NUCLEOTIDE SEQUENCE</scope>
    <source>
        <strain evidence="10">RSA 567</strain>
    </source>
</reference>
<proteinExistence type="inferred from homology"/>
<gene>
    <name evidence="10" type="ORF">H4R34_003226</name>
</gene>
<evidence type="ECO:0000256" key="3">
    <source>
        <dbReference type="ARBA" id="ARBA00022448"/>
    </source>
</evidence>
<dbReference type="GO" id="GO:0015179">
    <property type="term" value="F:L-amino acid transmembrane transporter activity"/>
    <property type="evidence" value="ECO:0007669"/>
    <property type="project" value="TreeGrafter"/>
</dbReference>
<evidence type="ECO:0000313" key="10">
    <source>
        <dbReference type="EMBL" id="KAJ1978368.1"/>
    </source>
</evidence>
<feature type="transmembrane region" description="Helical" evidence="8">
    <location>
        <begin position="112"/>
        <end position="134"/>
    </location>
</feature>
<keyword evidence="4 8" id="KW-0812">Transmembrane</keyword>
<evidence type="ECO:0000259" key="9">
    <source>
        <dbReference type="Pfam" id="PF01490"/>
    </source>
</evidence>
<keyword evidence="5" id="KW-0029">Amino-acid transport</keyword>
<keyword evidence="11" id="KW-1185">Reference proteome</keyword>
<feature type="domain" description="Amino acid transporter transmembrane" evidence="9">
    <location>
        <begin position="36"/>
        <end position="419"/>
    </location>
</feature>
<organism evidence="10 11">
    <name type="scientific">Dimargaris verticillata</name>
    <dbReference type="NCBI Taxonomy" id="2761393"/>
    <lineage>
        <taxon>Eukaryota</taxon>
        <taxon>Fungi</taxon>
        <taxon>Fungi incertae sedis</taxon>
        <taxon>Zoopagomycota</taxon>
        <taxon>Kickxellomycotina</taxon>
        <taxon>Dimargaritomycetes</taxon>
        <taxon>Dimargaritales</taxon>
        <taxon>Dimargaritaceae</taxon>
        <taxon>Dimargaris</taxon>
    </lineage>
</organism>
<comment type="subcellular location">
    <subcellularLocation>
        <location evidence="1">Membrane</location>
        <topology evidence="1">Multi-pass membrane protein</topology>
    </subcellularLocation>
</comment>
<comment type="caution">
    <text evidence="10">The sequence shown here is derived from an EMBL/GenBank/DDBJ whole genome shotgun (WGS) entry which is preliminary data.</text>
</comment>
<feature type="transmembrane region" description="Helical" evidence="8">
    <location>
        <begin position="336"/>
        <end position="356"/>
    </location>
</feature>
<dbReference type="EMBL" id="JANBQB010000281">
    <property type="protein sequence ID" value="KAJ1978368.1"/>
    <property type="molecule type" value="Genomic_DNA"/>
</dbReference>
<evidence type="ECO:0000313" key="11">
    <source>
        <dbReference type="Proteomes" id="UP001151582"/>
    </source>
</evidence>
<feature type="transmembrane region" description="Helical" evidence="8">
    <location>
        <begin position="213"/>
        <end position="236"/>
    </location>
</feature>
<feature type="transmembrane region" description="Helical" evidence="8">
    <location>
        <begin position="362"/>
        <end position="384"/>
    </location>
</feature>
<dbReference type="InterPro" id="IPR013057">
    <property type="entry name" value="AA_transpt_TM"/>
</dbReference>
<keyword evidence="3" id="KW-0813">Transport</keyword>
<keyword evidence="6 8" id="KW-1133">Transmembrane helix</keyword>
<keyword evidence="7 8" id="KW-0472">Membrane</keyword>
<comment type="similarity">
    <text evidence="2">Belongs to the amino acid/polyamine transporter 2 family.</text>
</comment>
<sequence length="427" mass="45756">MTSKFETQKQSGDPYSFDQDFDQEKVVGHGHGEREGSSFGAYFNIVCVIAGTGTLQLPYSFGQCGWIGILLILLAGAIAIFTGNLLIKCLYYKDGERLSSYPEIGLASLGPIGKYVIMVLHYSISLGGSCVYISIAGTGTGPLVRNLGPDIPDVLWVIIAAVLVCLPFVLVKSMKEVALLAAFGAVSTLVLVVVVVAVGLVDFPNQIDNTHQVVVWSQVPVAMGSICFSFGGNVVYPHVESAMKNPQSWAKVLFLAIASIVVMYLMIAIVGYHVYGESSESPIYDSLPSNPATTVAILMLVAHVILAAPIMLTAFALEVEEAFNINVETMGKSREFLVRALLRSGTVVAITVPAIFLPVKLLMSLVGSLSNSLIIFVFPIVCYWRLFGIRAMNWPSLIFSGICIVVGIVACICGTTGAIADLIKHFS</sequence>
<feature type="transmembrane region" description="Helical" evidence="8">
    <location>
        <begin position="39"/>
        <end position="59"/>
    </location>
</feature>
<dbReference type="Proteomes" id="UP001151582">
    <property type="component" value="Unassembled WGS sequence"/>
</dbReference>
<evidence type="ECO:0000256" key="6">
    <source>
        <dbReference type="ARBA" id="ARBA00022989"/>
    </source>
</evidence>
<dbReference type="OrthoDB" id="40134at2759"/>
<evidence type="ECO:0000256" key="1">
    <source>
        <dbReference type="ARBA" id="ARBA00004141"/>
    </source>
</evidence>
<dbReference type="Pfam" id="PF01490">
    <property type="entry name" value="Aa_trans"/>
    <property type="match status" value="1"/>
</dbReference>
<dbReference type="PANTHER" id="PTHR22950:SF692">
    <property type="entry name" value="TRANSMEMBRANE AMINO ACID TRANSPORTER FAMILY PROTEIN"/>
    <property type="match status" value="1"/>
</dbReference>
<feature type="transmembrane region" description="Helical" evidence="8">
    <location>
        <begin position="65"/>
        <end position="91"/>
    </location>
</feature>
<evidence type="ECO:0000256" key="7">
    <source>
        <dbReference type="ARBA" id="ARBA00023136"/>
    </source>
</evidence>
<feature type="transmembrane region" description="Helical" evidence="8">
    <location>
        <begin position="178"/>
        <end position="201"/>
    </location>
</feature>
<accession>A0A9W8ECU6</accession>
<protein>
    <recommendedName>
        <fullName evidence="9">Amino acid transporter transmembrane domain-containing protein</fullName>
    </recommendedName>
</protein>
<feature type="transmembrane region" description="Helical" evidence="8">
    <location>
        <begin position="396"/>
        <end position="420"/>
    </location>
</feature>
<name>A0A9W8ECU6_9FUNG</name>
<feature type="transmembrane region" description="Helical" evidence="8">
    <location>
        <begin position="248"/>
        <end position="275"/>
    </location>
</feature>
<dbReference type="AlphaFoldDB" id="A0A9W8ECU6"/>
<evidence type="ECO:0000256" key="2">
    <source>
        <dbReference type="ARBA" id="ARBA00008066"/>
    </source>
</evidence>
<evidence type="ECO:0000256" key="8">
    <source>
        <dbReference type="SAM" id="Phobius"/>
    </source>
</evidence>
<dbReference type="Gene3D" id="1.20.1740.10">
    <property type="entry name" value="Amino acid/polyamine transporter I"/>
    <property type="match status" value="1"/>
</dbReference>